<evidence type="ECO:0000313" key="2">
    <source>
        <dbReference type="Proteomes" id="UP000184212"/>
    </source>
</evidence>
<sequence>MKRTRTRYHHFHPLAIVTAAILFLVGCSQQDDLVIPVEPSYADPQLKLDEFKQKLASGTDGWQGLLTPKKGKMFTLFFTLDNAGEVSMLADADTVAAKTFSRSRYRVELTQHVNASVVFEAGSNLERIPSIVDKEYAYQYSSGDTLFLLGSQYGDVLKLTKTTSGERQAYETRQLKSSMQQIAKYLAAVRYLSFQPEPGKIIQFSLNPLARSVYNTYLEQRAKFFGSDYSYSPRGILLKTSPSIGGYEPAEILWDAAKGSLSTYYKGQRMELQSSTLPAIPLHYLLGDEYSPGTVVPSPYAQRMPGWSPKFQTQWLIDDNALMRQENIALYYMVLDLHVKENTMDLYIYYVTPESKFVRGKFPYTFSKTDDGIYTFTPLPIETGTEEGDNASRVKDFLPNILGAVNKNRFHIEFYDAYAELGGLIPQYLSVDDADIYFTGFFY</sequence>
<accession>A0A1M5QU13</accession>
<organism evidence="1 2">
    <name type="scientific">Chryseolinea serpens</name>
    <dbReference type="NCBI Taxonomy" id="947013"/>
    <lineage>
        <taxon>Bacteria</taxon>
        <taxon>Pseudomonadati</taxon>
        <taxon>Bacteroidota</taxon>
        <taxon>Cytophagia</taxon>
        <taxon>Cytophagales</taxon>
        <taxon>Fulvivirgaceae</taxon>
        <taxon>Chryseolinea</taxon>
    </lineage>
</organism>
<dbReference type="PROSITE" id="PS51257">
    <property type="entry name" value="PROKAR_LIPOPROTEIN"/>
    <property type="match status" value="1"/>
</dbReference>
<proteinExistence type="predicted"/>
<dbReference type="STRING" id="947013.SAMN04488109_3013"/>
<dbReference type="InterPro" id="IPR025396">
    <property type="entry name" value="DUF4302"/>
</dbReference>
<dbReference type="RefSeq" id="WP_073135564.1">
    <property type="nucleotide sequence ID" value="NZ_FQWQ01000002.1"/>
</dbReference>
<reference evidence="1 2" key="1">
    <citation type="submission" date="2016-11" db="EMBL/GenBank/DDBJ databases">
        <authorList>
            <person name="Jaros S."/>
            <person name="Januszkiewicz K."/>
            <person name="Wedrychowicz H."/>
        </authorList>
    </citation>
    <scope>NUCLEOTIDE SEQUENCE [LARGE SCALE GENOMIC DNA]</scope>
    <source>
        <strain evidence="1 2">DSM 24574</strain>
    </source>
</reference>
<dbReference type="AlphaFoldDB" id="A0A1M5QU13"/>
<name>A0A1M5QU13_9BACT</name>
<dbReference type="OrthoDB" id="707849at2"/>
<dbReference type="Pfam" id="PF14135">
    <property type="entry name" value="DUF4302"/>
    <property type="match status" value="1"/>
</dbReference>
<protein>
    <recommendedName>
        <fullName evidence="3">DUF4302 domain-containing protein</fullName>
    </recommendedName>
</protein>
<gene>
    <name evidence="1" type="ORF">SAMN04488109_3013</name>
</gene>
<dbReference type="EMBL" id="FQWQ01000002">
    <property type="protein sequence ID" value="SHH17585.1"/>
    <property type="molecule type" value="Genomic_DNA"/>
</dbReference>
<evidence type="ECO:0008006" key="3">
    <source>
        <dbReference type="Google" id="ProtNLM"/>
    </source>
</evidence>
<evidence type="ECO:0000313" key="1">
    <source>
        <dbReference type="EMBL" id="SHH17585.1"/>
    </source>
</evidence>
<dbReference type="Proteomes" id="UP000184212">
    <property type="component" value="Unassembled WGS sequence"/>
</dbReference>
<keyword evidence="2" id="KW-1185">Reference proteome</keyword>